<keyword evidence="10" id="KW-1185">Reference proteome</keyword>
<organism evidence="9 10">
    <name type="scientific">Tropicimonas sediminicola</name>
    <dbReference type="NCBI Taxonomy" id="1031541"/>
    <lineage>
        <taxon>Bacteria</taxon>
        <taxon>Pseudomonadati</taxon>
        <taxon>Pseudomonadota</taxon>
        <taxon>Alphaproteobacteria</taxon>
        <taxon>Rhodobacterales</taxon>
        <taxon>Roseobacteraceae</taxon>
        <taxon>Tropicimonas</taxon>
    </lineage>
</organism>
<feature type="domain" description="Cytochrome c" evidence="8">
    <location>
        <begin position="22"/>
        <end position="140"/>
    </location>
</feature>
<evidence type="ECO:0000313" key="9">
    <source>
        <dbReference type="EMBL" id="SNS88986.1"/>
    </source>
</evidence>
<keyword evidence="7" id="KW-0732">Signal</keyword>
<dbReference type="PANTHER" id="PTHR11961">
    <property type="entry name" value="CYTOCHROME C"/>
    <property type="match status" value="1"/>
</dbReference>
<feature type="signal peptide" evidence="7">
    <location>
        <begin position="1"/>
        <end position="21"/>
    </location>
</feature>
<dbReference type="Gene3D" id="1.10.760.10">
    <property type="entry name" value="Cytochrome c-like domain"/>
    <property type="match status" value="1"/>
</dbReference>
<evidence type="ECO:0000256" key="4">
    <source>
        <dbReference type="ARBA" id="ARBA00022982"/>
    </source>
</evidence>
<evidence type="ECO:0000256" key="6">
    <source>
        <dbReference type="PROSITE-ProRule" id="PRU00433"/>
    </source>
</evidence>
<proteinExistence type="predicted"/>
<dbReference type="GO" id="GO:0020037">
    <property type="term" value="F:heme binding"/>
    <property type="evidence" value="ECO:0007669"/>
    <property type="project" value="InterPro"/>
</dbReference>
<dbReference type="RefSeq" id="WP_089233321.1">
    <property type="nucleotide sequence ID" value="NZ_FZOY01000004.1"/>
</dbReference>
<keyword evidence="4" id="KW-0249">Electron transport</keyword>
<evidence type="ECO:0000256" key="7">
    <source>
        <dbReference type="SAM" id="SignalP"/>
    </source>
</evidence>
<keyword evidence="1" id="KW-0813">Transport</keyword>
<accession>A0A239I533</accession>
<evidence type="ECO:0000259" key="8">
    <source>
        <dbReference type="PROSITE" id="PS51007"/>
    </source>
</evidence>
<dbReference type="InterPro" id="IPR009056">
    <property type="entry name" value="Cyt_c-like_dom"/>
</dbReference>
<keyword evidence="2 6" id="KW-0349">Heme</keyword>
<evidence type="ECO:0000256" key="2">
    <source>
        <dbReference type="ARBA" id="ARBA00022617"/>
    </source>
</evidence>
<dbReference type="AlphaFoldDB" id="A0A239I533"/>
<dbReference type="Proteomes" id="UP000198426">
    <property type="component" value="Unassembled WGS sequence"/>
</dbReference>
<sequence length="140" mass="14757">MIRKLAIGFALLISGAGPSLAQDASEGAAIFDAQCAACHVVRDAAGQTLAGRTGRLGPNLFGIAGQPAGQDAEYRYGAGLKAAAEDGLLWDEANFIAYLEDPNDFLRSYTGDRGARSKMAWQVRLKSEAADLYAFLASLD</sequence>
<name>A0A239I533_9RHOB</name>
<reference evidence="9 10" key="1">
    <citation type="submission" date="2017-06" db="EMBL/GenBank/DDBJ databases">
        <authorList>
            <person name="Kim H.J."/>
            <person name="Triplett B.A."/>
        </authorList>
    </citation>
    <scope>NUCLEOTIDE SEQUENCE [LARGE SCALE GENOMIC DNA]</scope>
    <source>
        <strain evidence="9 10">DSM 29339</strain>
    </source>
</reference>
<dbReference type="Pfam" id="PF00034">
    <property type="entry name" value="Cytochrom_C"/>
    <property type="match status" value="1"/>
</dbReference>
<dbReference type="EMBL" id="FZOY01000004">
    <property type="protein sequence ID" value="SNS88986.1"/>
    <property type="molecule type" value="Genomic_DNA"/>
</dbReference>
<feature type="chain" id="PRO_5012059869" evidence="7">
    <location>
        <begin position="22"/>
        <end position="140"/>
    </location>
</feature>
<dbReference type="SUPFAM" id="SSF46626">
    <property type="entry name" value="Cytochrome c"/>
    <property type="match status" value="1"/>
</dbReference>
<evidence type="ECO:0000256" key="3">
    <source>
        <dbReference type="ARBA" id="ARBA00022723"/>
    </source>
</evidence>
<dbReference type="InterPro" id="IPR036909">
    <property type="entry name" value="Cyt_c-like_dom_sf"/>
</dbReference>
<dbReference type="GO" id="GO:0009055">
    <property type="term" value="F:electron transfer activity"/>
    <property type="evidence" value="ECO:0007669"/>
    <property type="project" value="InterPro"/>
</dbReference>
<keyword evidence="3 6" id="KW-0479">Metal-binding</keyword>
<dbReference type="InterPro" id="IPR002327">
    <property type="entry name" value="Cyt_c_1A/1B"/>
</dbReference>
<dbReference type="OrthoDB" id="9805828at2"/>
<protein>
    <submittedName>
        <fullName evidence="9">Cytochrome c</fullName>
    </submittedName>
</protein>
<keyword evidence="5 6" id="KW-0408">Iron</keyword>
<evidence type="ECO:0000313" key="10">
    <source>
        <dbReference type="Proteomes" id="UP000198426"/>
    </source>
</evidence>
<dbReference type="GO" id="GO:0046872">
    <property type="term" value="F:metal ion binding"/>
    <property type="evidence" value="ECO:0007669"/>
    <property type="project" value="UniProtKB-KW"/>
</dbReference>
<evidence type="ECO:0000256" key="1">
    <source>
        <dbReference type="ARBA" id="ARBA00022448"/>
    </source>
</evidence>
<gene>
    <name evidence="9" type="ORF">SAMN05421757_104230</name>
</gene>
<dbReference type="PROSITE" id="PS51007">
    <property type="entry name" value="CYTC"/>
    <property type="match status" value="1"/>
</dbReference>
<evidence type="ECO:0000256" key="5">
    <source>
        <dbReference type="ARBA" id="ARBA00023004"/>
    </source>
</evidence>